<organism evidence="4 5">
    <name type="scientific">Zasmidium cellare</name>
    <name type="common">Wine cellar mold</name>
    <name type="synonym">Racodium cellare</name>
    <dbReference type="NCBI Taxonomy" id="395010"/>
    <lineage>
        <taxon>Eukaryota</taxon>
        <taxon>Fungi</taxon>
        <taxon>Dikarya</taxon>
        <taxon>Ascomycota</taxon>
        <taxon>Pezizomycotina</taxon>
        <taxon>Dothideomycetes</taxon>
        <taxon>Dothideomycetidae</taxon>
        <taxon>Mycosphaerellales</taxon>
        <taxon>Mycosphaerellaceae</taxon>
        <taxon>Zasmidium</taxon>
    </lineage>
</organism>
<comment type="similarity">
    <text evidence="1">Belongs to the GST superfamily.</text>
</comment>
<dbReference type="SFLD" id="SFLDG00358">
    <property type="entry name" value="Main_(cytGST)"/>
    <property type="match status" value="1"/>
</dbReference>
<dbReference type="PANTHER" id="PTHR44051:SF3">
    <property type="entry name" value="TRANSCRIPTIONAL REGULATOR URE2"/>
    <property type="match status" value="1"/>
</dbReference>
<dbReference type="EMBL" id="JAXOVC010000002">
    <property type="protein sequence ID" value="KAK4504819.1"/>
    <property type="molecule type" value="Genomic_DNA"/>
</dbReference>
<dbReference type="Pfam" id="PF13409">
    <property type="entry name" value="GST_N_2"/>
    <property type="match status" value="1"/>
</dbReference>
<evidence type="ECO:0000313" key="4">
    <source>
        <dbReference type="EMBL" id="KAK4504819.1"/>
    </source>
</evidence>
<dbReference type="SFLD" id="SFLDS00019">
    <property type="entry name" value="Glutathione_Transferase_(cytos"/>
    <property type="match status" value="1"/>
</dbReference>
<dbReference type="SUPFAM" id="SSF52833">
    <property type="entry name" value="Thioredoxin-like"/>
    <property type="match status" value="1"/>
</dbReference>
<feature type="domain" description="GST N-terminal" evidence="2">
    <location>
        <begin position="8"/>
        <end position="92"/>
    </location>
</feature>
<evidence type="ECO:0008006" key="6">
    <source>
        <dbReference type="Google" id="ProtNLM"/>
    </source>
</evidence>
<dbReference type="Proteomes" id="UP001305779">
    <property type="component" value="Unassembled WGS sequence"/>
</dbReference>
<dbReference type="Pfam" id="PF00043">
    <property type="entry name" value="GST_C"/>
    <property type="match status" value="1"/>
</dbReference>
<proteinExistence type="inferred from homology"/>
<gene>
    <name evidence="4" type="ORF">PRZ48_002781</name>
</gene>
<protein>
    <recommendedName>
        <fullName evidence="6">Glutathione S-transferase</fullName>
    </recommendedName>
</protein>
<reference evidence="4 5" key="1">
    <citation type="journal article" date="2023" name="G3 (Bethesda)">
        <title>A chromosome-level genome assembly of Zasmidium syzygii isolated from banana leaves.</title>
        <authorList>
            <person name="van Westerhoven A.C."/>
            <person name="Mehrabi R."/>
            <person name="Talebi R."/>
            <person name="Steentjes M.B.F."/>
            <person name="Corcolon B."/>
            <person name="Chong P.A."/>
            <person name="Kema G.H.J."/>
            <person name="Seidl M.F."/>
        </authorList>
    </citation>
    <scope>NUCLEOTIDE SEQUENCE [LARGE SCALE GENOMIC DNA]</scope>
    <source>
        <strain evidence="4 5">P124</strain>
    </source>
</reference>
<evidence type="ECO:0000259" key="3">
    <source>
        <dbReference type="PROSITE" id="PS50405"/>
    </source>
</evidence>
<feature type="domain" description="GST C-terminal" evidence="3">
    <location>
        <begin position="98"/>
        <end position="233"/>
    </location>
</feature>
<dbReference type="InterPro" id="IPR004046">
    <property type="entry name" value="GST_C"/>
</dbReference>
<comment type="caution">
    <text evidence="4">The sequence shown here is derived from an EMBL/GenBank/DDBJ whole genome shotgun (WGS) entry which is preliminary data.</text>
</comment>
<evidence type="ECO:0000259" key="2">
    <source>
        <dbReference type="PROSITE" id="PS50404"/>
    </source>
</evidence>
<dbReference type="PROSITE" id="PS50404">
    <property type="entry name" value="GST_NTER"/>
    <property type="match status" value="1"/>
</dbReference>
<dbReference type="PANTHER" id="PTHR44051">
    <property type="entry name" value="GLUTATHIONE S-TRANSFERASE-RELATED"/>
    <property type="match status" value="1"/>
</dbReference>
<sequence>MSDLKPLIVWRYHDGGLSPNPWKVVIFLYELGLPWEMKIFDRTDPDVRDKEPMVSLTPNGRMPVLEDPNNGLKIWESGAIIEYLIETYDKTNRLSYTTPRENYQLKSWMHFQMSGQGPYYGQRTWFLHLHHEPLPSAQERYANEVKRILSVIDKHLTRTQRHWLVGDKMTFVDLMFVPWNTLLLMFMMGPDFSTEWQEKYPRCWEWHQRLLAVESVRKAQEFTQGNVQKDPSATIEVKSVEEIEGR</sequence>
<dbReference type="InterPro" id="IPR004045">
    <property type="entry name" value="Glutathione_S-Trfase_N"/>
</dbReference>
<keyword evidence="5" id="KW-1185">Reference proteome</keyword>
<dbReference type="PROSITE" id="PS50405">
    <property type="entry name" value="GST_CTER"/>
    <property type="match status" value="1"/>
</dbReference>
<evidence type="ECO:0000256" key="1">
    <source>
        <dbReference type="ARBA" id="ARBA00007409"/>
    </source>
</evidence>
<dbReference type="Gene3D" id="1.20.1050.130">
    <property type="match status" value="1"/>
</dbReference>
<accession>A0ABR0ET65</accession>
<dbReference type="InterPro" id="IPR010987">
    <property type="entry name" value="Glutathione-S-Trfase_C-like"/>
</dbReference>
<dbReference type="InterPro" id="IPR036282">
    <property type="entry name" value="Glutathione-S-Trfase_C_sf"/>
</dbReference>
<dbReference type="SUPFAM" id="SSF47616">
    <property type="entry name" value="GST C-terminal domain-like"/>
    <property type="match status" value="1"/>
</dbReference>
<name>A0ABR0ET65_ZASCE</name>
<dbReference type="InterPro" id="IPR036249">
    <property type="entry name" value="Thioredoxin-like_sf"/>
</dbReference>
<dbReference type="InterPro" id="IPR040079">
    <property type="entry name" value="Glutathione_S-Trfase"/>
</dbReference>
<evidence type="ECO:0000313" key="5">
    <source>
        <dbReference type="Proteomes" id="UP001305779"/>
    </source>
</evidence>